<dbReference type="RefSeq" id="WP_240571532.1">
    <property type="nucleotide sequence ID" value="NZ_CP136709.1"/>
</dbReference>
<name>A0ABS9RFH3_9FLAO</name>
<dbReference type="Gene3D" id="3.40.50.300">
    <property type="entry name" value="P-loop containing nucleotide triphosphate hydrolases"/>
    <property type="match status" value="1"/>
</dbReference>
<comment type="caution">
    <text evidence="1">The sequence shown here is derived from an EMBL/GenBank/DDBJ whole genome shotgun (WGS) entry which is preliminary data.</text>
</comment>
<evidence type="ECO:0000313" key="2">
    <source>
        <dbReference type="Proteomes" id="UP001156141"/>
    </source>
</evidence>
<dbReference type="Pfam" id="PF03567">
    <property type="entry name" value="Sulfotransfer_2"/>
    <property type="match status" value="1"/>
</dbReference>
<proteinExistence type="predicted"/>
<dbReference type="InterPro" id="IPR027417">
    <property type="entry name" value="P-loop_NTPase"/>
</dbReference>
<gene>
    <name evidence="1" type="ORF">MKW35_01305</name>
</gene>
<dbReference type="EMBL" id="JAKVQD010000001">
    <property type="protein sequence ID" value="MCH4551246.1"/>
    <property type="molecule type" value="Genomic_DNA"/>
</dbReference>
<organism evidence="1 2">
    <name type="scientific">Aestuariibaculum lutulentum</name>
    <dbReference type="NCBI Taxonomy" id="2920935"/>
    <lineage>
        <taxon>Bacteria</taxon>
        <taxon>Pseudomonadati</taxon>
        <taxon>Bacteroidota</taxon>
        <taxon>Flavobacteriia</taxon>
        <taxon>Flavobacteriales</taxon>
        <taxon>Flavobacteriaceae</taxon>
    </lineage>
</organism>
<protein>
    <submittedName>
        <fullName evidence="1">Sulfotransferase family protein</fullName>
    </submittedName>
</protein>
<reference evidence="1" key="1">
    <citation type="submission" date="2022-02" db="EMBL/GenBank/DDBJ databases">
        <title>Aestuariibaculum sp., a marine bacterium isolated from sediment in Guangxi.</title>
        <authorList>
            <person name="Ying J."/>
        </authorList>
    </citation>
    <scope>NUCLEOTIDE SEQUENCE</scope>
    <source>
        <strain evidence="1">L182</strain>
    </source>
</reference>
<dbReference type="Proteomes" id="UP001156141">
    <property type="component" value="Unassembled WGS sequence"/>
</dbReference>
<dbReference type="SUPFAM" id="SSF52540">
    <property type="entry name" value="P-loop containing nucleoside triphosphate hydrolases"/>
    <property type="match status" value="1"/>
</dbReference>
<accession>A0ABS9RFH3</accession>
<dbReference type="InterPro" id="IPR005331">
    <property type="entry name" value="Sulfotransferase"/>
</dbReference>
<keyword evidence="2" id="KW-1185">Reference proteome</keyword>
<evidence type="ECO:0000313" key="1">
    <source>
        <dbReference type="EMBL" id="MCH4551246.1"/>
    </source>
</evidence>
<sequence>MISHEHKCIFIHIPKTAGSSIKECLFKGKHFNWRVADYNYLYGWCPKRRLHLQHATSKQLLETELITEHQWNTYYKFAFIRNPWDRAYSDYIWLTNDCGIKDSFYNFILKQGKFKELLRNNETMMYRGDHLCLQSSFFDKEGEFSLDFVGKFENFKGDFESVKKYLKITDDKEYFEKKSKQRLQHYSLFYTKTKQELIERVYFDDIINLGYSFKDQKKGIFKLKNFF</sequence>